<dbReference type="Proteomes" id="UP000736164">
    <property type="component" value="Unassembled WGS sequence"/>
</dbReference>
<keyword evidence="7" id="KW-0325">Glycoprotein</keyword>
<dbReference type="Pfam" id="PF00014">
    <property type="entry name" value="Kunitz_BPTI"/>
    <property type="match status" value="3"/>
</dbReference>
<dbReference type="FunFam" id="4.10.410.10:FF:000004">
    <property type="entry name" value="Tissue factor pathway inhibitor"/>
    <property type="match status" value="2"/>
</dbReference>
<dbReference type="InterPro" id="IPR020901">
    <property type="entry name" value="Prtase_inh_Kunz-CS"/>
</dbReference>
<evidence type="ECO:0000256" key="3">
    <source>
        <dbReference type="ARBA" id="ARBA00022729"/>
    </source>
</evidence>
<evidence type="ECO:0000256" key="2">
    <source>
        <dbReference type="ARBA" id="ARBA00022690"/>
    </source>
</evidence>
<feature type="signal peptide" evidence="9">
    <location>
        <begin position="1"/>
        <end position="21"/>
    </location>
</feature>
<feature type="domain" description="BPTI/Kunitz inhibitor" evidence="10">
    <location>
        <begin position="153"/>
        <end position="203"/>
    </location>
</feature>
<dbReference type="EMBL" id="JAAWVO010043183">
    <property type="protein sequence ID" value="MBN3319092.1"/>
    <property type="molecule type" value="Genomic_DNA"/>
</dbReference>
<dbReference type="GO" id="GO:0016020">
    <property type="term" value="C:membrane"/>
    <property type="evidence" value="ECO:0007669"/>
    <property type="project" value="UniProtKB-SubCell"/>
</dbReference>
<evidence type="ECO:0000259" key="11">
    <source>
        <dbReference type="PROSITE" id="PS50986"/>
    </source>
</evidence>
<evidence type="ECO:0000256" key="8">
    <source>
        <dbReference type="SAM" id="Phobius"/>
    </source>
</evidence>
<keyword evidence="13" id="KW-1185">Reference proteome</keyword>
<evidence type="ECO:0000256" key="7">
    <source>
        <dbReference type="ARBA" id="ARBA00023180"/>
    </source>
</evidence>
<accession>A0A8J7NSX0</accession>
<dbReference type="PANTHER" id="PTHR47247:SF1">
    <property type="entry name" value="KUNITZ-TYPE PROTEASE INHIBITOR 2"/>
    <property type="match status" value="1"/>
</dbReference>
<feature type="domain" description="MANSC" evidence="11">
    <location>
        <begin position="35"/>
        <end position="115"/>
    </location>
</feature>
<dbReference type="PROSITE" id="PS50279">
    <property type="entry name" value="BPTI_KUNITZ_2"/>
    <property type="match status" value="3"/>
</dbReference>
<evidence type="ECO:0000256" key="6">
    <source>
        <dbReference type="ARBA" id="ARBA00023157"/>
    </source>
</evidence>
<name>A0A8J7NSX0_ATRSP</name>
<keyword evidence="3 9" id="KW-0732">Signal</keyword>
<protein>
    <submittedName>
        <fullName evidence="12">SPIT2 inhibitor</fullName>
    </submittedName>
</protein>
<evidence type="ECO:0000256" key="1">
    <source>
        <dbReference type="ARBA" id="ARBA00004370"/>
    </source>
</evidence>
<dbReference type="GO" id="GO:0004867">
    <property type="term" value="F:serine-type endopeptidase inhibitor activity"/>
    <property type="evidence" value="ECO:0007669"/>
    <property type="project" value="UniProtKB-KW"/>
</dbReference>
<dbReference type="PROSITE" id="PS50986">
    <property type="entry name" value="MANSC"/>
    <property type="match status" value="1"/>
</dbReference>
<dbReference type="InterPro" id="IPR002223">
    <property type="entry name" value="Kunitz_BPTI"/>
</dbReference>
<feature type="domain" description="BPTI/Kunitz inhibitor" evidence="10">
    <location>
        <begin position="321"/>
        <end position="371"/>
    </location>
</feature>
<dbReference type="Pfam" id="PF07502">
    <property type="entry name" value="MANEC"/>
    <property type="match status" value="1"/>
</dbReference>
<evidence type="ECO:0000313" key="12">
    <source>
        <dbReference type="EMBL" id="MBN3319092.1"/>
    </source>
</evidence>
<evidence type="ECO:0000256" key="5">
    <source>
        <dbReference type="ARBA" id="ARBA00023136"/>
    </source>
</evidence>
<dbReference type="PRINTS" id="PR00759">
    <property type="entry name" value="BASICPTASE"/>
</dbReference>
<keyword evidence="4" id="KW-0722">Serine protease inhibitor</keyword>
<dbReference type="InterPro" id="IPR011106">
    <property type="entry name" value="MANSC_N"/>
</dbReference>
<dbReference type="SUPFAM" id="SSF57362">
    <property type="entry name" value="BPTI-like"/>
    <property type="match status" value="3"/>
</dbReference>
<evidence type="ECO:0000256" key="9">
    <source>
        <dbReference type="SAM" id="SignalP"/>
    </source>
</evidence>
<dbReference type="PANTHER" id="PTHR47247">
    <property type="entry name" value="KUNITZ-TYPE PROTEASE INHIBITOR 2"/>
    <property type="match status" value="1"/>
</dbReference>
<reference evidence="12" key="1">
    <citation type="journal article" date="2021" name="Cell">
        <title>Tracing the genetic footprints of vertebrate landing in non-teleost ray-finned fishes.</title>
        <authorList>
            <person name="Bi X."/>
            <person name="Wang K."/>
            <person name="Yang L."/>
            <person name="Pan H."/>
            <person name="Jiang H."/>
            <person name="Wei Q."/>
            <person name="Fang M."/>
            <person name="Yu H."/>
            <person name="Zhu C."/>
            <person name="Cai Y."/>
            <person name="He Y."/>
            <person name="Gan X."/>
            <person name="Zeng H."/>
            <person name="Yu D."/>
            <person name="Zhu Y."/>
            <person name="Jiang H."/>
            <person name="Qiu Q."/>
            <person name="Yang H."/>
            <person name="Zhang Y.E."/>
            <person name="Wang W."/>
            <person name="Zhu M."/>
            <person name="He S."/>
            <person name="Zhang G."/>
        </authorList>
    </citation>
    <scope>NUCLEOTIDE SEQUENCE</scope>
    <source>
        <strain evidence="12">Allg_001</strain>
    </source>
</reference>
<gene>
    <name evidence="12" type="primary">Spint2</name>
    <name evidence="12" type="ORF">GTO95_0009061</name>
</gene>
<dbReference type="InterPro" id="IPR036880">
    <property type="entry name" value="Kunitz_BPTI_sf"/>
</dbReference>
<proteinExistence type="predicted"/>
<organism evidence="12 13">
    <name type="scientific">Atractosteus spatula</name>
    <name type="common">Alligator gar</name>
    <name type="synonym">Lepisosteus spatula</name>
    <dbReference type="NCBI Taxonomy" id="7917"/>
    <lineage>
        <taxon>Eukaryota</taxon>
        <taxon>Metazoa</taxon>
        <taxon>Chordata</taxon>
        <taxon>Craniata</taxon>
        <taxon>Vertebrata</taxon>
        <taxon>Euteleostomi</taxon>
        <taxon>Actinopterygii</taxon>
        <taxon>Neopterygii</taxon>
        <taxon>Holostei</taxon>
        <taxon>Semionotiformes</taxon>
        <taxon>Lepisosteidae</taxon>
        <taxon>Atractosteus</taxon>
    </lineage>
</organism>
<feature type="non-terminal residue" evidence="12">
    <location>
        <position position="1"/>
    </location>
</feature>
<dbReference type="Gene3D" id="4.10.410.10">
    <property type="entry name" value="Pancreatic trypsin inhibitor Kunitz domain"/>
    <property type="match status" value="3"/>
</dbReference>
<dbReference type="SMART" id="SM00765">
    <property type="entry name" value="MANEC"/>
    <property type="match status" value="1"/>
</dbReference>
<keyword evidence="6" id="KW-1015">Disulfide bond</keyword>
<keyword evidence="8" id="KW-1133">Transmembrane helix</keyword>
<feature type="chain" id="PRO_5035199275" evidence="9">
    <location>
        <begin position="22"/>
        <end position="438"/>
    </location>
</feature>
<feature type="domain" description="BPTI/Kunitz inhibitor" evidence="10">
    <location>
        <begin position="248"/>
        <end position="298"/>
    </location>
</feature>
<evidence type="ECO:0000313" key="13">
    <source>
        <dbReference type="Proteomes" id="UP000736164"/>
    </source>
</evidence>
<feature type="non-terminal residue" evidence="12">
    <location>
        <position position="438"/>
    </location>
</feature>
<comment type="caution">
    <text evidence="12">The sequence shown here is derived from an EMBL/GenBank/DDBJ whole genome shotgun (WGS) entry which is preliminary data.</text>
</comment>
<comment type="subcellular location">
    <subcellularLocation>
        <location evidence="1">Membrane</location>
    </subcellularLocation>
</comment>
<dbReference type="SMART" id="SM00131">
    <property type="entry name" value="KU"/>
    <property type="match status" value="3"/>
</dbReference>
<dbReference type="InterPro" id="IPR013980">
    <property type="entry name" value="MANSC_dom"/>
</dbReference>
<keyword evidence="2" id="KW-0646">Protease inhibitor</keyword>
<keyword evidence="8" id="KW-0812">Transmembrane</keyword>
<sequence>MAQVWYAFAALCLFLSGTGLAQDLVEKDGCPEAFVTLTGQGLDQQSFDKGASYSGHLPEVSDEASCQQACCGHKDCTLALLESTAGGSAECHLVSCLSAGRDVCVLTAKDGFTAFRVALVNRAGSNSTGNSELREDGRVPLNFASRYEARNNCLAPAVMGPCRASFPRFYYSVANQTCLPFTYGGCEGNANNYETMEQCEAACSGVKGLRARGAVGLGRPVPEPRLLWADLPEGDGKTMPVDEYAEKCEAPLKVGLCRASIPRYFYNKTTHTCQMFIYGGCHGNQNNYLSEEECLASCRVSVIPVPKKTATDSSKEYHDSCLASPKVGPCRGAFPAFYFSPSTQDCLPFTYGGCQGNQNRYNSAEECLAHCLGSQGYHNGHGHRFSPAFIMATTLAIMTGLLVLALILLSLRKVRRRLHSRRDDKEELLPQEDSSQKA</sequence>
<dbReference type="PROSITE" id="PS00280">
    <property type="entry name" value="BPTI_KUNITZ_1"/>
    <property type="match status" value="3"/>
</dbReference>
<feature type="transmembrane region" description="Helical" evidence="8">
    <location>
        <begin position="388"/>
        <end position="411"/>
    </location>
</feature>
<evidence type="ECO:0000256" key="4">
    <source>
        <dbReference type="ARBA" id="ARBA00022900"/>
    </source>
</evidence>
<evidence type="ECO:0000259" key="10">
    <source>
        <dbReference type="PROSITE" id="PS50279"/>
    </source>
</evidence>
<dbReference type="AlphaFoldDB" id="A0A8J7NSX0"/>
<keyword evidence="5 8" id="KW-0472">Membrane</keyword>